<accession>E9FS04</accession>
<name>E9FS04_DAPPU</name>
<dbReference type="EMBL" id="GL732523">
    <property type="protein sequence ID" value="EFX89945.1"/>
    <property type="molecule type" value="Genomic_DNA"/>
</dbReference>
<proteinExistence type="predicted"/>
<dbReference type="AlphaFoldDB" id="E9FS04"/>
<dbReference type="Proteomes" id="UP000000305">
    <property type="component" value="Unassembled WGS sequence"/>
</dbReference>
<reference evidence="1 2" key="1">
    <citation type="journal article" date="2011" name="Science">
        <title>The ecoresponsive genome of Daphnia pulex.</title>
        <authorList>
            <person name="Colbourne J.K."/>
            <person name="Pfrender M.E."/>
            <person name="Gilbert D."/>
            <person name="Thomas W.K."/>
            <person name="Tucker A."/>
            <person name="Oakley T.H."/>
            <person name="Tokishita S."/>
            <person name="Aerts A."/>
            <person name="Arnold G.J."/>
            <person name="Basu M.K."/>
            <person name="Bauer D.J."/>
            <person name="Caceres C.E."/>
            <person name="Carmel L."/>
            <person name="Casola C."/>
            <person name="Choi J.H."/>
            <person name="Detter J.C."/>
            <person name="Dong Q."/>
            <person name="Dusheyko S."/>
            <person name="Eads B.D."/>
            <person name="Frohlich T."/>
            <person name="Geiler-Samerotte K.A."/>
            <person name="Gerlach D."/>
            <person name="Hatcher P."/>
            <person name="Jogdeo S."/>
            <person name="Krijgsveld J."/>
            <person name="Kriventseva E.V."/>
            <person name="Kultz D."/>
            <person name="Laforsch C."/>
            <person name="Lindquist E."/>
            <person name="Lopez J."/>
            <person name="Manak J.R."/>
            <person name="Muller J."/>
            <person name="Pangilinan J."/>
            <person name="Patwardhan R.P."/>
            <person name="Pitluck S."/>
            <person name="Pritham E.J."/>
            <person name="Rechtsteiner A."/>
            <person name="Rho M."/>
            <person name="Rogozin I.B."/>
            <person name="Sakarya O."/>
            <person name="Salamov A."/>
            <person name="Schaack S."/>
            <person name="Shapiro H."/>
            <person name="Shiga Y."/>
            <person name="Skalitzky C."/>
            <person name="Smith Z."/>
            <person name="Souvorov A."/>
            <person name="Sung W."/>
            <person name="Tang Z."/>
            <person name="Tsuchiya D."/>
            <person name="Tu H."/>
            <person name="Vos H."/>
            <person name="Wang M."/>
            <person name="Wolf Y.I."/>
            <person name="Yamagata H."/>
            <person name="Yamada T."/>
            <person name="Ye Y."/>
            <person name="Shaw J.R."/>
            <person name="Andrews J."/>
            <person name="Crease T.J."/>
            <person name="Tang H."/>
            <person name="Lucas S.M."/>
            <person name="Robertson H.M."/>
            <person name="Bork P."/>
            <person name="Koonin E.V."/>
            <person name="Zdobnov E.M."/>
            <person name="Grigoriev I.V."/>
            <person name="Lynch M."/>
            <person name="Boore J.L."/>
        </authorList>
    </citation>
    <scope>NUCLEOTIDE SEQUENCE [LARGE SCALE GENOMIC DNA]</scope>
</reference>
<evidence type="ECO:0000313" key="1">
    <source>
        <dbReference type="EMBL" id="EFX89945.1"/>
    </source>
</evidence>
<organism evidence="1 2">
    <name type="scientific">Daphnia pulex</name>
    <name type="common">Water flea</name>
    <dbReference type="NCBI Taxonomy" id="6669"/>
    <lineage>
        <taxon>Eukaryota</taxon>
        <taxon>Metazoa</taxon>
        <taxon>Ecdysozoa</taxon>
        <taxon>Arthropoda</taxon>
        <taxon>Crustacea</taxon>
        <taxon>Branchiopoda</taxon>
        <taxon>Diplostraca</taxon>
        <taxon>Cladocera</taxon>
        <taxon>Anomopoda</taxon>
        <taxon>Daphniidae</taxon>
        <taxon>Daphnia</taxon>
    </lineage>
</organism>
<sequence length="130" mass="14474">MAVRTRSSLCLIRPDGWADGLDANACAYKSVVRGDPDRHFCKVPQRESRLGAQPSAYCLTARSIVRAITSVPKPTFRIELQDDGFVFSSLPPFYPTNSFCHSVHGLLRSLRRIMVAPQSSSSYLSGQNRR</sequence>
<dbReference type="InParanoid" id="E9FS04"/>
<gene>
    <name evidence="1" type="ORF">DAPPUDRAFT_232162</name>
</gene>
<evidence type="ECO:0000313" key="2">
    <source>
        <dbReference type="Proteomes" id="UP000000305"/>
    </source>
</evidence>
<protein>
    <submittedName>
        <fullName evidence="1">Uncharacterized protein</fullName>
    </submittedName>
</protein>
<keyword evidence="2" id="KW-1185">Reference proteome</keyword>
<dbReference type="HOGENOM" id="CLU_1940182_0_0_1"/>
<dbReference type="KEGG" id="dpx:DAPPUDRAFT_232162"/>